<evidence type="ECO:0000259" key="19">
    <source>
        <dbReference type="PROSITE" id="PS51387"/>
    </source>
</evidence>
<dbReference type="InterPro" id="IPR016167">
    <property type="entry name" value="FAD-bd_PCMH_sub1"/>
</dbReference>
<name>A0ABP9EM29_9PSEU</name>
<keyword evidence="11 17" id="KW-0133">Cell shape</keyword>
<proteinExistence type="inferred from homology"/>
<keyword evidence="12 17" id="KW-0573">Peptidoglycan synthesis</keyword>
<feature type="active site" description="Proton donor" evidence="17">
    <location>
        <position position="276"/>
    </location>
</feature>
<dbReference type="Gene3D" id="3.90.78.10">
    <property type="entry name" value="UDP-N-acetylenolpyruvoylglucosamine reductase, C-terminal domain"/>
    <property type="match status" value="1"/>
</dbReference>
<evidence type="ECO:0000256" key="12">
    <source>
        <dbReference type="ARBA" id="ARBA00022984"/>
    </source>
</evidence>
<dbReference type="InterPro" id="IPR003170">
    <property type="entry name" value="MurB"/>
</dbReference>
<comment type="similarity">
    <text evidence="5 17">Belongs to the MurB family.</text>
</comment>
<keyword evidence="13 17" id="KW-0560">Oxidoreductase</keyword>
<evidence type="ECO:0000256" key="10">
    <source>
        <dbReference type="ARBA" id="ARBA00022857"/>
    </source>
</evidence>
<feature type="active site" evidence="17">
    <location>
        <position position="380"/>
    </location>
</feature>
<comment type="pathway">
    <text evidence="4 17">Cell wall biogenesis; peptidoglycan biosynthesis.</text>
</comment>
<dbReference type="EMBL" id="BAABHQ010000010">
    <property type="protein sequence ID" value="GAA4881568.1"/>
    <property type="molecule type" value="Genomic_DNA"/>
</dbReference>
<dbReference type="InterPro" id="IPR016169">
    <property type="entry name" value="FAD-bd_PCMH_sub2"/>
</dbReference>
<dbReference type="Gene3D" id="3.30.43.10">
    <property type="entry name" value="Uridine Diphospho-n-acetylenolpyruvylglucosamine Reductase, domain 2"/>
    <property type="match status" value="1"/>
</dbReference>
<comment type="subcellular location">
    <subcellularLocation>
        <location evidence="3 17">Cytoplasm</location>
    </subcellularLocation>
</comment>
<dbReference type="InterPro" id="IPR036635">
    <property type="entry name" value="MurB_C_sf"/>
</dbReference>
<evidence type="ECO:0000256" key="7">
    <source>
        <dbReference type="ARBA" id="ARBA00022618"/>
    </source>
</evidence>
<dbReference type="Pfam" id="PF01565">
    <property type="entry name" value="FAD_binding_4"/>
    <property type="match status" value="1"/>
</dbReference>
<dbReference type="PROSITE" id="PS51387">
    <property type="entry name" value="FAD_PCMH"/>
    <property type="match status" value="1"/>
</dbReference>
<comment type="catalytic activity">
    <reaction evidence="16 17">
        <text>UDP-N-acetyl-alpha-D-muramate + NADP(+) = UDP-N-acetyl-3-O-(1-carboxyvinyl)-alpha-D-glucosamine + NADPH + H(+)</text>
        <dbReference type="Rhea" id="RHEA:12248"/>
        <dbReference type="ChEBI" id="CHEBI:15378"/>
        <dbReference type="ChEBI" id="CHEBI:57783"/>
        <dbReference type="ChEBI" id="CHEBI:58349"/>
        <dbReference type="ChEBI" id="CHEBI:68483"/>
        <dbReference type="ChEBI" id="CHEBI:70757"/>
        <dbReference type="EC" id="1.3.1.98"/>
    </reaction>
</comment>
<keyword evidence="9 17" id="KW-0274">FAD</keyword>
<dbReference type="InterPro" id="IPR036318">
    <property type="entry name" value="FAD-bd_PCMH-like_sf"/>
</dbReference>
<accession>A0ABP9EM29</accession>
<evidence type="ECO:0000256" key="15">
    <source>
        <dbReference type="ARBA" id="ARBA00023316"/>
    </source>
</evidence>
<dbReference type="HAMAP" id="MF_00037">
    <property type="entry name" value="MurB"/>
    <property type="match status" value="1"/>
</dbReference>
<feature type="domain" description="FAD-binding PCMH-type" evidence="19">
    <location>
        <begin position="48"/>
        <end position="221"/>
    </location>
</feature>
<dbReference type="InterPro" id="IPR006094">
    <property type="entry name" value="Oxid_FAD_bind_N"/>
</dbReference>
<comment type="cofactor">
    <cofactor evidence="1 17">
        <name>FAD</name>
        <dbReference type="ChEBI" id="CHEBI:57692"/>
    </cofactor>
</comment>
<dbReference type="Gene3D" id="3.30.465.10">
    <property type="match status" value="1"/>
</dbReference>
<dbReference type="Proteomes" id="UP001500457">
    <property type="component" value="Unassembled WGS sequence"/>
</dbReference>
<feature type="active site" evidence="17">
    <location>
        <position position="196"/>
    </location>
</feature>
<comment type="function">
    <text evidence="2 17">Cell wall formation.</text>
</comment>
<feature type="region of interest" description="Disordered" evidence="18">
    <location>
        <begin position="1"/>
        <end position="46"/>
    </location>
</feature>
<keyword evidence="14 17" id="KW-0131">Cell cycle</keyword>
<dbReference type="SUPFAM" id="SSF56176">
    <property type="entry name" value="FAD-binding/transporter-associated domain-like"/>
    <property type="match status" value="1"/>
</dbReference>
<dbReference type="NCBIfam" id="NF010478">
    <property type="entry name" value="PRK13903.1"/>
    <property type="match status" value="1"/>
</dbReference>
<dbReference type="SUPFAM" id="SSF56194">
    <property type="entry name" value="Uridine diphospho-N-Acetylenolpyruvylglucosamine reductase, MurB, C-terminal domain"/>
    <property type="match status" value="1"/>
</dbReference>
<evidence type="ECO:0000313" key="20">
    <source>
        <dbReference type="EMBL" id="GAA4881568.1"/>
    </source>
</evidence>
<dbReference type="EC" id="1.3.1.98" evidence="17"/>
<keyword evidence="10 17" id="KW-0521">NADP</keyword>
<keyword evidence="15 17" id="KW-0961">Cell wall biogenesis/degradation</keyword>
<evidence type="ECO:0000256" key="11">
    <source>
        <dbReference type="ARBA" id="ARBA00022960"/>
    </source>
</evidence>
<keyword evidence="7 17" id="KW-0132">Cell division</keyword>
<evidence type="ECO:0000256" key="4">
    <source>
        <dbReference type="ARBA" id="ARBA00004752"/>
    </source>
</evidence>
<keyword evidence="6 17" id="KW-0963">Cytoplasm</keyword>
<evidence type="ECO:0000256" key="5">
    <source>
        <dbReference type="ARBA" id="ARBA00010485"/>
    </source>
</evidence>
<evidence type="ECO:0000256" key="8">
    <source>
        <dbReference type="ARBA" id="ARBA00022630"/>
    </source>
</evidence>
<dbReference type="InterPro" id="IPR011601">
    <property type="entry name" value="MurB_C"/>
</dbReference>
<reference evidence="21" key="1">
    <citation type="journal article" date="2019" name="Int. J. Syst. Evol. Microbiol.">
        <title>The Global Catalogue of Microorganisms (GCM) 10K type strain sequencing project: providing services to taxonomists for standard genome sequencing and annotation.</title>
        <authorList>
            <consortium name="The Broad Institute Genomics Platform"/>
            <consortium name="The Broad Institute Genome Sequencing Center for Infectious Disease"/>
            <person name="Wu L."/>
            <person name="Ma J."/>
        </authorList>
    </citation>
    <scope>NUCLEOTIDE SEQUENCE [LARGE SCALE GENOMIC DNA]</scope>
    <source>
        <strain evidence="21">JCM 17983</strain>
    </source>
</reference>
<sequence length="388" mass="39669">MMAPGPTAAATPASPSAASPGEAPASARSEGGDVDPATLLAPQTTLGLGGPARRLVHARTADEVVARARAADGAGEPLLLVGGGSNLVVGDAGFAGTALVIDTQGRHVVHRDAGSVVVHVEAGHDWDALVADTVADGLGGLECLSGIPGRTGATPVQNVGAYGVEVADLLVDVDLYARRTGRRGAVPAADLDLGYRTSRLKGDRNVDGEIVLGVRFRLTTDGLSAPIRYAELARALDVEPGTRVPVAAAREAVLGLRRRKGMVLDPDDADSRSAGSFFMNPVVDAETAARVAAVTEAAGQHPVTAWPQPDGRVKLSAAALIERAGVPRGYPGEHAPARVSTKHTLALTHRGGGTTDDLLALARDVRDRVDAAFGLVLHPEPVLVACAL</sequence>
<evidence type="ECO:0000256" key="9">
    <source>
        <dbReference type="ARBA" id="ARBA00022827"/>
    </source>
</evidence>
<feature type="compositionally biased region" description="Low complexity" evidence="18">
    <location>
        <begin position="1"/>
        <end position="27"/>
    </location>
</feature>
<evidence type="ECO:0000256" key="3">
    <source>
        <dbReference type="ARBA" id="ARBA00004496"/>
    </source>
</evidence>
<evidence type="ECO:0000256" key="18">
    <source>
        <dbReference type="SAM" id="MobiDB-lite"/>
    </source>
</evidence>
<dbReference type="Pfam" id="PF02873">
    <property type="entry name" value="MurB_C"/>
    <property type="match status" value="1"/>
</dbReference>
<gene>
    <name evidence="17" type="primary">murB</name>
    <name evidence="20" type="ORF">GCM10023203_36170</name>
</gene>
<evidence type="ECO:0000256" key="13">
    <source>
        <dbReference type="ARBA" id="ARBA00023002"/>
    </source>
</evidence>
<evidence type="ECO:0000256" key="17">
    <source>
        <dbReference type="HAMAP-Rule" id="MF_00037"/>
    </source>
</evidence>
<comment type="caution">
    <text evidence="20">The sequence shown here is derived from an EMBL/GenBank/DDBJ whole genome shotgun (WGS) entry which is preliminary data.</text>
</comment>
<keyword evidence="21" id="KW-1185">Reference proteome</keyword>
<dbReference type="PANTHER" id="PTHR21071">
    <property type="entry name" value="UDP-N-ACETYLENOLPYRUVOYLGLUCOSAMINE REDUCTASE"/>
    <property type="match status" value="1"/>
</dbReference>
<evidence type="ECO:0000256" key="1">
    <source>
        <dbReference type="ARBA" id="ARBA00001974"/>
    </source>
</evidence>
<dbReference type="PANTHER" id="PTHR21071:SF4">
    <property type="entry name" value="UDP-N-ACETYLENOLPYRUVOYLGLUCOSAMINE REDUCTASE"/>
    <property type="match status" value="1"/>
</dbReference>
<evidence type="ECO:0000256" key="14">
    <source>
        <dbReference type="ARBA" id="ARBA00023306"/>
    </source>
</evidence>
<keyword evidence="8 17" id="KW-0285">Flavoprotein</keyword>
<evidence type="ECO:0000313" key="21">
    <source>
        <dbReference type="Proteomes" id="UP001500457"/>
    </source>
</evidence>
<protein>
    <recommendedName>
        <fullName evidence="17">UDP-N-acetylenolpyruvoylglucosamine reductase</fullName>
        <ecNumber evidence="17">1.3.1.98</ecNumber>
    </recommendedName>
    <alternativeName>
        <fullName evidence="17">UDP-N-acetylmuramate dehydrogenase</fullName>
    </alternativeName>
</protein>
<evidence type="ECO:0000256" key="16">
    <source>
        <dbReference type="ARBA" id="ARBA00048914"/>
    </source>
</evidence>
<organism evidence="20 21">
    <name type="scientific">Actinomycetospora straminea</name>
    <dbReference type="NCBI Taxonomy" id="663607"/>
    <lineage>
        <taxon>Bacteria</taxon>
        <taxon>Bacillati</taxon>
        <taxon>Actinomycetota</taxon>
        <taxon>Actinomycetes</taxon>
        <taxon>Pseudonocardiales</taxon>
        <taxon>Pseudonocardiaceae</taxon>
        <taxon>Actinomycetospora</taxon>
    </lineage>
</organism>
<dbReference type="InterPro" id="IPR016166">
    <property type="entry name" value="FAD-bd_PCMH"/>
</dbReference>
<evidence type="ECO:0000256" key="6">
    <source>
        <dbReference type="ARBA" id="ARBA00022490"/>
    </source>
</evidence>
<evidence type="ECO:0000256" key="2">
    <source>
        <dbReference type="ARBA" id="ARBA00003921"/>
    </source>
</evidence>